<name>A0A0L7KWT2_OPEBR</name>
<feature type="non-terminal residue" evidence="1">
    <location>
        <position position="1"/>
    </location>
</feature>
<dbReference type="GO" id="GO:0016740">
    <property type="term" value="F:transferase activity"/>
    <property type="evidence" value="ECO:0007669"/>
    <property type="project" value="UniProtKB-KW"/>
</dbReference>
<evidence type="ECO:0000313" key="1">
    <source>
        <dbReference type="EMBL" id="KOB67526.1"/>
    </source>
</evidence>
<dbReference type="AlphaFoldDB" id="A0A0L7KWT2"/>
<protein>
    <submittedName>
        <fullName evidence="1">4-hydroxybutyrate CoA-transferase</fullName>
    </submittedName>
</protein>
<dbReference type="Proteomes" id="UP000037510">
    <property type="component" value="Unassembled WGS sequence"/>
</dbReference>
<dbReference type="STRING" id="104452.A0A0L7KWT2"/>
<keyword evidence="2" id="KW-1185">Reference proteome</keyword>
<sequence length="63" mass="7144">MTQVGKSGSLKDIKVVHMHTEKEAPYVAPELKDTFRSDAIPIFLQDIPKLFHRKIICPDLALI</sequence>
<evidence type="ECO:0000313" key="2">
    <source>
        <dbReference type="Proteomes" id="UP000037510"/>
    </source>
</evidence>
<accession>A0A0L7KWT2</accession>
<proteinExistence type="predicted"/>
<dbReference type="EMBL" id="JTDY01004972">
    <property type="protein sequence ID" value="KOB67526.1"/>
    <property type="molecule type" value="Genomic_DNA"/>
</dbReference>
<gene>
    <name evidence="1" type="ORF">OBRU01_15832</name>
</gene>
<organism evidence="1 2">
    <name type="scientific">Operophtera brumata</name>
    <name type="common">Winter moth</name>
    <name type="synonym">Phalaena brumata</name>
    <dbReference type="NCBI Taxonomy" id="104452"/>
    <lineage>
        <taxon>Eukaryota</taxon>
        <taxon>Metazoa</taxon>
        <taxon>Ecdysozoa</taxon>
        <taxon>Arthropoda</taxon>
        <taxon>Hexapoda</taxon>
        <taxon>Insecta</taxon>
        <taxon>Pterygota</taxon>
        <taxon>Neoptera</taxon>
        <taxon>Endopterygota</taxon>
        <taxon>Lepidoptera</taxon>
        <taxon>Glossata</taxon>
        <taxon>Ditrysia</taxon>
        <taxon>Geometroidea</taxon>
        <taxon>Geometridae</taxon>
        <taxon>Larentiinae</taxon>
        <taxon>Operophtera</taxon>
    </lineage>
</organism>
<feature type="non-terminal residue" evidence="1">
    <location>
        <position position="63"/>
    </location>
</feature>
<keyword evidence="1" id="KW-0808">Transferase</keyword>
<comment type="caution">
    <text evidence="1">The sequence shown here is derived from an EMBL/GenBank/DDBJ whole genome shotgun (WGS) entry which is preliminary data.</text>
</comment>
<reference evidence="1 2" key="1">
    <citation type="journal article" date="2015" name="Genome Biol. Evol.">
        <title>The genome of winter moth (Operophtera brumata) provides a genomic perspective on sexual dimorphism and phenology.</title>
        <authorList>
            <person name="Derks M.F."/>
            <person name="Smit S."/>
            <person name="Salis L."/>
            <person name="Schijlen E."/>
            <person name="Bossers A."/>
            <person name="Mateman C."/>
            <person name="Pijl A.S."/>
            <person name="de Ridder D."/>
            <person name="Groenen M.A."/>
            <person name="Visser M.E."/>
            <person name="Megens H.J."/>
        </authorList>
    </citation>
    <scope>NUCLEOTIDE SEQUENCE [LARGE SCALE GENOMIC DNA]</scope>
    <source>
        <strain evidence="1">WM2013NL</strain>
        <tissue evidence="1">Head and thorax</tissue>
    </source>
</reference>